<keyword evidence="2" id="KW-0677">Repeat</keyword>
<dbReference type="SMART" id="SM00365">
    <property type="entry name" value="LRR_SD22"/>
    <property type="match status" value="3"/>
</dbReference>
<dbReference type="EMBL" id="JANBOH010000140">
    <property type="protein sequence ID" value="KAJ1644809.1"/>
    <property type="molecule type" value="Genomic_DNA"/>
</dbReference>
<feature type="compositionally biased region" description="Polar residues" evidence="3">
    <location>
        <begin position="245"/>
        <end position="258"/>
    </location>
</feature>
<dbReference type="InterPro" id="IPR001611">
    <property type="entry name" value="Leu-rich_rpt"/>
</dbReference>
<evidence type="ECO:0000256" key="1">
    <source>
        <dbReference type="ARBA" id="ARBA00022614"/>
    </source>
</evidence>
<accession>A0A9W8CJG1</accession>
<dbReference type="Gene3D" id="3.80.10.10">
    <property type="entry name" value="Ribonuclease Inhibitor"/>
    <property type="match status" value="2"/>
</dbReference>
<dbReference type="SMART" id="SM00369">
    <property type="entry name" value="LRR_TYP"/>
    <property type="match status" value="5"/>
</dbReference>
<proteinExistence type="predicted"/>
<reference evidence="4" key="1">
    <citation type="submission" date="2022-07" db="EMBL/GenBank/DDBJ databases">
        <title>Phylogenomic reconstructions and comparative analyses of Kickxellomycotina fungi.</title>
        <authorList>
            <person name="Reynolds N.K."/>
            <person name="Stajich J.E."/>
            <person name="Barry K."/>
            <person name="Grigoriev I.V."/>
            <person name="Crous P."/>
            <person name="Smith M.E."/>
        </authorList>
    </citation>
    <scope>NUCLEOTIDE SEQUENCE</scope>
    <source>
        <strain evidence="4">NBRC 105413</strain>
    </source>
</reference>
<dbReference type="InterPro" id="IPR032675">
    <property type="entry name" value="LRR_dom_sf"/>
</dbReference>
<feature type="region of interest" description="Disordered" evidence="3">
    <location>
        <begin position="20"/>
        <end position="73"/>
    </location>
</feature>
<dbReference type="PANTHER" id="PTHR47566">
    <property type="match status" value="1"/>
</dbReference>
<organism evidence="4 5">
    <name type="scientific">Coemansia asiatica</name>
    <dbReference type="NCBI Taxonomy" id="1052880"/>
    <lineage>
        <taxon>Eukaryota</taxon>
        <taxon>Fungi</taxon>
        <taxon>Fungi incertae sedis</taxon>
        <taxon>Zoopagomycota</taxon>
        <taxon>Kickxellomycotina</taxon>
        <taxon>Kickxellomycetes</taxon>
        <taxon>Kickxellales</taxon>
        <taxon>Kickxellaceae</taxon>
        <taxon>Coemansia</taxon>
    </lineage>
</organism>
<gene>
    <name evidence="4" type="primary">NUD1</name>
    <name evidence="4" type="ORF">LPJ64_003533</name>
</gene>
<keyword evidence="1" id="KW-0433">Leucine-rich repeat</keyword>
<dbReference type="InterPro" id="IPR052574">
    <property type="entry name" value="CDIRP"/>
</dbReference>
<dbReference type="InterPro" id="IPR003591">
    <property type="entry name" value="Leu-rich_rpt_typical-subtyp"/>
</dbReference>
<dbReference type="Proteomes" id="UP001145021">
    <property type="component" value="Unassembled WGS sequence"/>
</dbReference>
<sequence>PSLSQPQIQSDVSLRHEVLDKVARRSQPNTPYDPNINRPSSYRPPSSMSMRPVSSMDHPDTQPIYTSEDTTVLPGDSRLRAYMSNQNLSSTGLNNVHESSSQSHQFNHNHHQNYYQQQQQQSQRANQLKSSNSYTSGLNQRQDSASHFGSIRKAELAVLSQVRKTSDSSAHLLTPNDLNGLLPTRVGNMVLDQEIGEWIDIHEYKQVQSHKNSPNSRGNGGHAGNSSCPLVESPLHSAAKGPASGRSSISTISHTSAFPQPLPTNADGRSSTIGMGLISPVENQRIVVREMAERKAARRNSTSQRRPIEDEALGSIVQRLMTPATSPDGCTALDLSGSGIRNLSGLAQLTSRLETICLSGNKLRSLAGLPTGLVSLRAPSNWIRFSIGDADKFSFARELPHLEEIDLSANEIGDISVFSGLRHLRILELNRNRIESLHGLRGCRRLLQLGLRDNIVTSFDLDASETPLLASLDLFNNRLRVIPASIAEFMHLSRVNMVKNDLEQVELYGAPAEAIRELRLSENPLLMRSNSGVVEVGMWQSKYPNLKTLYLDICNIRQLARPAGMLSGNVDVRSKSDMHASSWLSLFNLSLRGNALQPLLAIDFDCLSNLKNLYAPDTHMVLPRSLPTMNHLLQLVLCNAGLSRLPANMGAALPQLKLLDVSNNPELNDPQPILQLAQTLEVLKCRTVGFGDGNIATPGIQTFPDVPNDNNASNSGAFAIEESSNEQNLLKTLSKMRRLRRLDLRFNQCNRDLYAPSPSLVSQALQSAAGTAGAALSLDGALSPQMAGQSGGMSDGSASAVASSSGIVSSARIDEEAWLRQDHAYVHSLKLTHQAELTQRRERYWITAISLFPRLEELDGIKVGPH</sequence>
<dbReference type="PANTHER" id="PTHR47566:SF1">
    <property type="entry name" value="PROTEIN NUD1"/>
    <property type="match status" value="1"/>
</dbReference>
<evidence type="ECO:0000313" key="5">
    <source>
        <dbReference type="Proteomes" id="UP001145021"/>
    </source>
</evidence>
<dbReference type="GO" id="GO:0035591">
    <property type="term" value="F:signaling adaptor activity"/>
    <property type="evidence" value="ECO:0007669"/>
    <property type="project" value="TreeGrafter"/>
</dbReference>
<feature type="compositionally biased region" description="Low complexity" evidence="3">
    <location>
        <begin position="38"/>
        <end position="56"/>
    </location>
</feature>
<feature type="compositionally biased region" description="Polar residues" evidence="3">
    <location>
        <begin position="89"/>
        <end position="98"/>
    </location>
</feature>
<dbReference type="SUPFAM" id="SSF52058">
    <property type="entry name" value="L domain-like"/>
    <property type="match status" value="1"/>
</dbReference>
<feature type="compositionally biased region" description="Polar residues" evidence="3">
    <location>
        <begin position="124"/>
        <end position="141"/>
    </location>
</feature>
<evidence type="ECO:0000313" key="4">
    <source>
        <dbReference type="EMBL" id="KAJ1644809.1"/>
    </source>
</evidence>
<keyword evidence="5" id="KW-1185">Reference proteome</keyword>
<feature type="region of interest" description="Disordered" evidence="3">
    <location>
        <begin position="89"/>
        <end position="141"/>
    </location>
</feature>
<feature type="non-terminal residue" evidence="4">
    <location>
        <position position="1"/>
    </location>
</feature>
<feature type="region of interest" description="Disordered" evidence="3">
    <location>
        <begin position="209"/>
        <end position="275"/>
    </location>
</feature>
<dbReference type="PROSITE" id="PS51450">
    <property type="entry name" value="LRR"/>
    <property type="match status" value="2"/>
</dbReference>
<evidence type="ECO:0000256" key="3">
    <source>
        <dbReference type="SAM" id="MobiDB-lite"/>
    </source>
</evidence>
<evidence type="ECO:0000256" key="2">
    <source>
        <dbReference type="ARBA" id="ARBA00022737"/>
    </source>
</evidence>
<feature type="compositionally biased region" description="Low complexity" evidence="3">
    <location>
        <begin position="99"/>
        <end position="123"/>
    </location>
</feature>
<name>A0A9W8CJG1_9FUNG</name>
<dbReference type="Pfam" id="PF13855">
    <property type="entry name" value="LRR_8"/>
    <property type="match status" value="1"/>
</dbReference>
<comment type="caution">
    <text evidence="4">The sequence shown here is derived from an EMBL/GenBank/DDBJ whole genome shotgun (WGS) entry which is preliminary data.</text>
</comment>
<dbReference type="AlphaFoldDB" id="A0A9W8CJG1"/>
<protein>
    <submittedName>
        <fullName evidence="4">Leucine-rich repeat protein</fullName>
    </submittedName>
</protein>